<keyword evidence="8 10" id="KW-1133">Transmembrane helix</keyword>
<keyword evidence="9 10" id="KW-0472">Membrane</keyword>
<dbReference type="OrthoDB" id="6512918at2759"/>
<feature type="transmembrane region" description="Helical" evidence="10">
    <location>
        <begin position="441"/>
        <end position="465"/>
    </location>
</feature>
<dbReference type="InterPro" id="IPR027417">
    <property type="entry name" value="P-loop_NTPase"/>
</dbReference>
<dbReference type="PROSITE" id="PS00211">
    <property type="entry name" value="ABC_TRANSPORTER_1"/>
    <property type="match status" value="1"/>
</dbReference>
<comment type="caution">
    <text evidence="12">The sequence shown here is derived from an EMBL/GenBank/DDBJ whole genome shotgun (WGS) entry which is preliminary data.</text>
</comment>
<dbReference type="GO" id="GO:0016020">
    <property type="term" value="C:membrane"/>
    <property type="evidence" value="ECO:0007669"/>
    <property type="project" value="UniProtKB-SubCell"/>
</dbReference>
<evidence type="ECO:0000259" key="11">
    <source>
        <dbReference type="PROSITE" id="PS50893"/>
    </source>
</evidence>
<dbReference type="CDD" id="cd03263">
    <property type="entry name" value="ABC_subfamily_A"/>
    <property type="match status" value="1"/>
</dbReference>
<keyword evidence="6" id="KW-0547">Nucleotide-binding</keyword>
<evidence type="ECO:0000313" key="13">
    <source>
        <dbReference type="Proteomes" id="UP000179807"/>
    </source>
</evidence>
<dbReference type="PANTHER" id="PTHR19229">
    <property type="entry name" value="ATP-BINDING CASSETTE TRANSPORTER SUBFAMILY A ABCA"/>
    <property type="match status" value="1"/>
</dbReference>
<evidence type="ECO:0000256" key="8">
    <source>
        <dbReference type="ARBA" id="ARBA00022989"/>
    </source>
</evidence>
<dbReference type="GO" id="GO:0005319">
    <property type="term" value="F:lipid transporter activity"/>
    <property type="evidence" value="ECO:0007669"/>
    <property type="project" value="TreeGrafter"/>
</dbReference>
<dbReference type="VEuPathDB" id="TrichDB:TRFO_08155"/>
<feature type="transmembrane region" description="Helical" evidence="10">
    <location>
        <begin position="300"/>
        <end position="328"/>
    </location>
</feature>
<proteinExistence type="inferred from homology"/>
<dbReference type="GO" id="GO:0016887">
    <property type="term" value="F:ATP hydrolysis activity"/>
    <property type="evidence" value="ECO:0007669"/>
    <property type="project" value="InterPro"/>
</dbReference>
<keyword evidence="13" id="KW-1185">Reference proteome</keyword>
<dbReference type="InterPro" id="IPR013525">
    <property type="entry name" value="ABC2_TM"/>
</dbReference>
<keyword evidence="7" id="KW-0067">ATP-binding</keyword>
<evidence type="ECO:0000256" key="2">
    <source>
        <dbReference type="ARBA" id="ARBA00008869"/>
    </source>
</evidence>
<evidence type="ECO:0000256" key="9">
    <source>
        <dbReference type="ARBA" id="ARBA00023136"/>
    </source>
</evidence>
<evidence type="ECO:0000256" key="1">
    <source>
        <dbReference type="ARBA" id="ARBA00004141"/>
    </source>
</evidence>
<dbReference type="AlphaFoldDB" id="A0A1J4JN49"/>
<accession>A0A1J4JN49</accession>
<dbReference type="FunFam" id="3.40.50.300:FF:001873">
    <property type="entry name" value="ABC transporter family protein"/>
    <property type="match status" value="1"/>
</dbReference>
<evidence type="ECO:0000256" key="5">
    <source>
        <dbReference type="ARBA" id="ARBA00022737"/>
    </source>
</evidence>
<keyword evidence="5" id="KW-0677">Repeat</keyword>
<dbReference type="RefSeq" id="XP_068353000.1">
    <property type="nucleotide sequence ID" value="XM_068494121.1"/>
</dbReference>
<feature type="transmembrane region" description="Helical" evidence="10">
    <location>
        <begin position="399"/>
        <end position="420"/>
    </location>
</feature>
<feature type="transmembrane region" description="Helical" evidence="10">
    <location>
        <begin position="334"/>
        <end position="355"/>
    </location>
</feature>
<evidence type="ECO:0000313" key="12">
    <source>
        <dbReference type="EMBL" id="OHS99863.1"/>
    </source>
</evidence>
<sequence length="821" mass="93269">MKKSSKNLDEISMSETTADRSPRSNFWRTVRALFKKSFLIKVRHPVTIIEFIISCIVWIPIYPSWLLARQDYRGYYQPNISYTNLIPINLLTFYAITENSTFIITPDCNNTRRLVELMNETINLALNLTDAINDSYINDTFGNDTFISYTDYIENFKFEPQFAEDVDELKRMIYEHTSNGIGVNWANADDNETALTKPILETYRQSFVGSPDTDLFEVLYRALAIMNGFPQASLAATNTSWQPFSTPPTVELFDLEILIAIIGVIPIIISTMPDLQSLLEEKDTRVQTLSFLMGCSETAYWLVSFCMQFILSVIPYLLMCLFLCFVFAMNGTDFSLMFVISLLFIIAHIWFLMFLTTFMKKASMGRLIVVVFLVFAVFFAYVHYFFTLDDSNSNEAVKHVFSIIPLSCYQLIMMTMYTQCKTSMPVVTWKDLSNGSLKYQVWYAIMWLPIDAILYFLLFVLFNLMNPRDFGSPPLSWREIFSRESWRRLFGRKAAIYNCDNTSEQELMSVTGLSKTYNGYKTVTALSNVEFQIKQNEVIVVIGPNGAGKSTLINILAGAIEPTSGALRLFGGAPTKRFKEIQQILGVCFQDNVIISRLSIAEHFDLFGAFKDIPHGELEQTRDFFADTLQLREMLKTRAGDLSGGQKRKLCIALSLLGDPPLVIMDEPTAGVDVQSRQLIWKVIASLKHTTTIVTSHALEEAEAVSSRLFVVAGGQMPFAGTATELRSQFKCGYVLRIDTENKQNIENVLQMAQSFEPDAKLSSDRDDTIELPVSRSIPKFINELEDKKESLGISSFSFSVEQLEDVLLKLIQMEEVNYAG</sequence>
<gene>
    <name evidence="12" type="ORF">TRFO_08155</name>
</gene>
<organism evidence="12 13">
    <name type="scientific">Tritrichomonas foetus</name>
    <dbReference type="NCBI Taxonomy" id="1144522"/>
    <lineage>
        <taxon>Eukaryota</taxon>
        <taxon>Metamonada</taxon>
        <taxon>Parabasalia</taxon>
        <taxon>Tritrichomonadida</taxon>
        <taxon>Tritrichomonadidae</taxon>
        <taxon>Tritrichomonas</taxon>
    </lineage>
</organism>
<comment type="subcellular location">
    <subcellularLocation>
        <location evidence="1">Membrane</location>
        <topology evidence="1">Multi-pass membrane protein</topology>
    </subcellularLocation>
</comment>
<dbReference type="Pfam" id="PF12698">
    <property type="entry name" value="ABC2_membrane_3"/>
    <property type="match status" value="1"/>
</dbReference>
<dbReference type="GeneID" id="94828825"/>
<evidence type="ECO:0000256" key="6">
    <source>
        <dbReference type="ARBA" id="ARBA00022741"/>
    </source>
</evidence>
<dbReference type="InterPro" id="IPR003439">
    <property type="entry name" value="ABC_transporter-like_ATP-bd"/>
</dbReference>
<feature type="domain" description="ABC transporter" evidence="11">
    <location>
        <begin position="508"/>
        <end position="739"/>
    </location>
</feature>
<keyword evidence="3" id="KW-0813">Transport</keyword>
<keyword evidence="4 10" id="KW-0812">Transmembrane</keyword>
<dbReference type="Pfam" id="PF00005">
    <property type="entry name" value="ABC_tran"/>
    <property type="match status" value="1"/>
</dbReference>
<dbReference type="EMBL" id="MLAK01000982">
    <property type="protein sequence ID" value="OHS99863.1"/>
    <property type="molecule type" value="Genomic_DNA"/>
</dbReference>
<dbReference type="GO" id="GO:0140359">
    <property type="term" value="F:ABC-type transporter activity"/>
    <property type="evidence" value="ECO:0007669"/>
    <property type="project" value="InterPro"/>
</dbReference>
<evidence type="ECO:0000256" key="3">
    <source>
        <dbReference type="ARBA" id="ARBA00022448"/>
    </source>
</evidence>
<feature type="transmembrane region" description="Helical" evidence="10">
    <location>
        <begin position="367"/>
        <end position="387"/>
    </location>
</feature>
<evidence type="ECO:0000256" key="10">
    <source>
        <dbReference type="SAM" id="Phobius"/>
    </source>
</evidence>
<name>A0A1J4JN49_9EUKA</name>
<dbReference type="InterPro" id="IPR026082">
    <property type="entry name" value="ABCA"/>
</dbReference>
<dbReference type="SUPFAM" id="SSF52540">
    <property type="entry name" value="P-loop containing nucleoside triphosphate hydrolases"/>
    <property type="match status" value="1"/>
</dbReference>
<feature type="transmembrane region" description="Helical" evidence="10">
    <location>
        <begin position="46"/>
        <end position="68"/>
    </location>
</feature>
<dbReference type="PROSITE" id="PS50893">
    <property type="entry name" value="ABC_TRANSPORTER_2"/>
    <property type="match status" value="1"/>
</dbReference>
<dbReference type="InterPro" id="IPR003593">
    <property type="entry name" value="AAA+_ATPase"/>
</dbReference>
<dbReference type="GO" id="GO:0005524">
    <property type="term" value="F:ATP binding"/>
    <property type="evidence" value="ECO:0007669"/>
    <property type="project" value="UniProtKB-KW"/>
</dbReference>
<dbReference type="PANTHER" id="PTHR19229:SF36">
    <property type="entry name" value="ATP-BINDING CASSETTE SUB-FAMILY A MEMBER 2"/>
    <property type="match status" value="1"/>
</dbReference>
<reference evidence="12" key="1">
    <citation type="submission" date="2016-10" db="EMBL/GenBank/DDBJ databases">
        <authorList>
            <person name="Benchimol M."/>
            <person name="Almeida L.G."/>
            <person name="Vasconcelos A.T."/>
            <person name="Perreira-Neves A."/>
            <person name="Rosa I.A."/>
            <person name="Tasca T."/>
            <person name="Bogo M.R."/>
            <person name="de Souza W."/>
        </authorList>
    </citation>
    <scope>NUCLEOTIDE SEQUENCE [LARGE SCALE GENOMIC DNA]</scope>
    <source>
        <strain evidence="12">K</strain>
    </source>
</reference>
<dbReference type="Proteomes" id="UP000179807">
    <property type="component" value="Unassembled WGS sequence"/>
</dbReference>
<dbReference type="InterPro" id="IPR017871">
    <property type="entry name" value="ABC_transporter-like_CS"/>
</dbReference>
<protein>
    <submittedName>
        <fullName evidence="12">ABC transporter family protein</fullName>
    </submittedName>
</protein>
<evidence type="ECO:0000256" key="7">
    <source>
        <dbReference type="ARBA" id="ARBA00022840"/>
    </source>
</evidence>
<comment type="similarity">
    <text evidence="2">Belongs to the ABC transporter superfamily. ABCA family.</text>
</comment>
<dbReference type="Gene3D" id="3.40.50.300">
    <property type="entry name" value="P-loop containing nucleotide triphosphate hydrolases"/>
    <property type="match status" value="1"/>
</dbReference>
<evidence type="ECO:0000256" key="4">
    <source>
        <dbReference type="ARBA" id="ARBA00022692"/>
    </source>
</evidence>
<dbReference type="SMART" id="SM00382">
    <property type="entry name" value="AAA"/>
    <property type="match status" value="1"/>
</dbReference>